<name>A0A1I6UY01_9SPHI</name>
<gene>
    <name evidence="2" type="ORF">SAMN05660206_110118</name>
</gene>
<evidence type="ECO:0000259" key="1">
    <source>
        <dbReference type="Pfam" id="PF02627"/>
    </source>
</evidence>
<keyword evidence="3" id="KW-1185">Reference proteome</keyword>
<protein>
    <submittedName>
        <fullName evidence="2">4-carboxymuconolactone decarboxylase</fullName>
    </submittedName>
</protein>
<evidence type="ECO:0000313" key="2">
    <source>
        <dbReference type="EMBL" id="SFT06300.1"/>
    </source>
</evidence>
<dbReference type="GO" id="GO:0051920">
    <property type="term" value="F:peroxiredoxin activity"/>
    <property type="evidence" value="ECO:0007669"/>
    <property type="project" value="InterPro"/>
</dbReference>
<feature type="domain" description="Carboxymuconolactone decarboxylase-like" evidence="1">
    <location>
        <begin position="36"/>
        <end position="111"/>
    </location>
</feature>
<dbReference type="Proteomes" id="UP000198785">
    <property type="component" value="Unassembled WGS sequence"/>
</dbReference>
<dbReference type="EMBL" id="FOZZ01000010">
    <property type="protein sequence ID" value="SFT06300.1"/>
    <property type="molecule type" value="Genomic_DNA"/>
</dbReference>
<dbReference type="InterPro" id="IPR029032">
    <property type="entry name" value="AhpD-like"/>
</dbReference>
<organism evidence="2 3">
    <name type="scientific">Sphingobacterium wenxiniae</name>
    <dbReference type="NCBI Taxonomy" id="683125"/>
    <lineage>
        <taxon>Bacteria</taxon>
        <taxon>Pseudomonadati</taxon>
        <taxon>Bacteroidota</taxon>
        <taxon>Sphingobacteriia</taxon>
        <taxon>Sphingobacteriales</taxon>
        <taxon>Sphingobacteriaceae</taxon>
        <taxon>Sphingobacterium</taxon>
    </lineage>
</organism>
<dbReference type="PANTHER" id="PTHR33930">
    <property type="entry name" value="ALKYL HYDROPEROXIDE REDUCTASE AHPD"/>
    <property type="match status" value="1"/>
</dbReference>
<evidence type="ECO:0000313" key="3">
    <source>
        <dbReference type="Proteomes" id="UP000198785"/>
    </source>
</evidence>
<sequence>MENIRKKYEELLGFVPENIEKRLKLAALSDETDAIEIIEKYREKLIYNNPLDKKTQQLVHFALLIGGMHKEPAKLHAKGALKAGATVKELFGVCETAAITGGMPAFSLAVDCVFEAMEKSV</sequence>
<dbReference type="AlphaFoldDB" id="A0A1I6UY01"/>
<dbReference type="Gene3D" id="1.20.1290.10">
    <property type="entry name" value="AhpD-like"/>
    <property type="match status" value="1"/>
</dbReference>
<dbReference type="InterPro" id="IPR003779">
    <property type="entry name" value="CMD-like"/>
</dbReference>
<dbReference type="SUPFAM" id="SSF69118">
    <property type="entry name" value="AhpD-like"/>
    <property type="match status" value="1"/>
</dbReference>
<dbReference type="OrthoDB" id="8526252at2"/>
<dbReference type="PANTHER" id="PTHR33930:SF2">
    <property type="entry name" value="BLR3452 PROTEIN"/>
    <property type="match status" value="1"/>
</dbReference>
<dbReference type="RefSeq" id="WP_093366782.1">
    <property type="nucleotide sequence ID" value="NZ_FOZZ01000010.1"/>
</dbReference>
<dbReference type="STRING" id="683125.SAMN05660206_110118"/>
<accession>A0A1I6UY01</accession>
<dbReference type="Pfam" id="PF02627">
    <property type="entry name" value="CMD"/>
    <property type="match status" value="1"/>
</dbReference>
<reference evidence="2 3" key="1">
    <citation type="submission" date="2016-10" db="EMBL/GenBank/DDBJ databases">
        <authorList>
            <person name="de Groot N.N."/>
        </authorList>
    </citation>
    <scope>NUCLEOTIDE SEQUENCE [LARGE SCALE GENOMIC DNA]</scope>
    <source>
        <strain evidence="2 3">DSM 22789</strain>
    </source>
</reference>
<proteinExistence type="predicted"/>